<protein>
    <submittedName>
        <fullName evidence="2">Uncharacterized protein</fullName>
    </submittedName>
</protein>
<evidence type="ECO:0000313" key="2">
    <source>
        <dbReference type="EMBL" id="KIW53499.1"/>
    </source>
</evidence>
<gene>
    <name evidence="2" type="ORF">PV05_09068</name>
</gene>
<dbReference type="AlphaFoldDB" id="A0A0D2F0N0"/>
<feature type="region of interest" description="Disordered" evidence="1">
    <location>
        <begin position="1"/>
        <end position="52"/>
    </location>
</feature>
<dbReference type="HOGENOM" id="CLU_1086000_0_0_1"/>
<reference evidence="2 3" key="1">
    <citation type="submission" date="2015-01" db="EMBL/GenBank/DDBJ databases">
        <title>The Genome Sequence of Exophiala xenobiotica CBS118157.</title>
        <authorList>
            <consortium name="The Broad Institute Genomics Platform"/>
            <person name="Cuomo C."/>
            <person name="de Hoog S."/>
            <person name="Gorbushina A."/>
            <person name="Stielow B."/>
            <person name="Teixiera M."/>
            <person name="Abouelleil A."/>
            <person name="Chapman S.B."/>
            <person name="Priest M."/>
            <person name="Young S.K."/>
            <person name="Wortman J."/>
            <person name="Nusbaum C."/>
            <person name="Birren B."/>
        </authorList>
    </citation>
    <scope>NUCLEOTIDE SEQUENCE [LARGE SCALE GENOMIC DNA]</scope>
    <source>
        <strain evidence="2 3">CBS 118157</strain>
    </source>
</reference>
<dbReference type="EMBL" id="KN847321">
    <property type="protein sequence ID" value="KIW53499.1"/>
    <property type="molecule type" value="Genomic_DNA"/>
</dbReference>
<evidence type="ECO:0000256" key="1">
    <source>
        <dbReference type="SAM" id="MobiDB-lite"/>
    </source>
</evidence>
<sequence>MSVFKKPLLPPARKAQAGHGKAEEVCATRKRPATPSPSDINSSSKTPKRRTAPLINDCVVPEHLRNTVQQDYFDKTRQKHPVMHGHIDDEVGDEKLSAIHQHLAGQDTRLEVLKHTRRTLVRGSAEEQPTFTTMTLYGGGDGGVPVSASLSAWASEKAEKRRKKHVKKIESGTVCRHGVARGILRALKLRLKKEPAAPTNLHTRVIRPANPGRELFEAYDDAVRAWHESMCERLPGYKDSRNKQQWFNLRNSKWTP</sequence>
<proteinExistence type="predicted"/>
<dbReference type="Proteomes" id="UP000054342">
    <property type="component" value="Unassembled WGS sequence"/>
</dbReference>
<keyword evidence="3" id="KW-1185">Reference proteome</keyword>
<evidence type="ECO:0000313" key="3">
    <source>
        <dbReference type="Proteomes" id="UP000054342"/>
    </source>
</evidence>
<dbReference type="RefSeq" id="XP_013314083.1">
    <property type="nucleotide sequence ID" value="XM_013458629.1"/>
</dbReference>
<name>A0A0D2F0N0_9EURO</name>
<accession>A0A0D2F0N0</accession>
<dbReference type="OrthoDB" id="4128388at2759"/>
<feature type="compositionally biased region" description="Polar residues" evidence="1">
    <location>
        <begin position="36"/>
        <end position="45"/>
    </location>
</feature>
<dbReference type="GeneID" id="25330976"/>
<organism evidence="2 3">
    <name type="scientific">Exophiala xenobiotica</name>
    <dbReference type="NCBI Taxonomy" id="348802"/>
    <lineage>
        <taxon>Eukaryota</taxon>
        <taxon>Fungi</taxon>
        <taxon>Dikarya</taxon>
        <taxon>Ascomycota</taxon>
        <taxon>Pezizomycotina</taxon>
        <taxon>Eurotiomycetes</taxon>
        <taxon>Chaetothyriomycetidae</taxon>
        <taxon>Chaetothyriales</taxon>
        <taxon>Herpotrichiellaceae</taxon>
        <taxon>Exophiala</taxon>
    </lineage>
</organism>